<protein>
    <submittedName>
        <fullName evidence="2">Competence/damage-inducible protein CinA</fullName>
    </submittedName>
</protein>
<dbReference type="InterPro" id="IPR008136">
    <property type="entry name" value="CinA_C"/>
</dbReference>
<evidence type="ECO:0000313" key="2">
    <source>
        <dbReference type="EMBL" id="EJX09896.1"/>
    </source>
</evidence>
<feature type="domain" description="CinA C-terminal" evidence="1">
    <location>
        <begin position="1"/>
        <end position="125"/>
    </location>
</feature>
<accession>J9DAI2</accession>
<dbReference type="EMBL" id="AMCI01000296">
    <property type="protein sequence ID" value="EJX09896.1"/>
    <property type="molecule type" value="Genomic_DNA"/>
</dbReference>
<dbReference type="Pfam" id="PF02464">
    <property type="entry name" value="CinA"/>
    <property type="match status" value="1"/>
</dbReference>
<name>J9DAI2_9ZZZZ</name>
<proteinExistence type="predicted"/>
<dbReference type="SUPFAM" id="SSF142433">
    <property type="entry name" value="CinA-like"/>
    <property type="match status" value="1"/>
</dbReference>
<sequence length="133" mass="13846">MAAAITAIAGSSRFFKGGIIAYSNEVKENLLGVSPATLETHGAVSEETVVEMVKGAMKLLNTDCAVATSGVAGPTGGTPEKPVGTVWIAAGCKDRVITTQIEGDEGRNKNIAAATQNALLLLRKLFQNEENEQ</sequence>
<comment type="caution">
    <text evidence="2">The sequence shown here is derived from an EMBL/GenBank/DDBJ whole genome shotgun (WGS) entry which is preliminary data.</text>
</comment>
<dbReference type="NCBIfam" id="TIGR00199">
    <property type="entry name" value="PncC_domain"/>
    <property type="match status" value="1"/>
</dbReference>
<dbReference type="AlphaFoldDB" id="J9DAI2"/>
<gene>
    <name evidence="2" type="ORF">EVA_02003</name>
</gene>
<dbReference type="InterPro" id="IPR036653">
    <property type="entry name" value="CinA-like_C"/>
</dbReference>
<evidence type="ECO:0000259" key="1">
    <source>
        <dbReference type="Pfam" id="PF02464"/>
    </source>
</evidence>
<reference evidence="2" key="1">
    <citation type="journal article" date="2012" name="PLoS ONE">
        <title>Gene sets for utilization of primary and secondary nutrition supplies in the distal gut of endangered iberian lynx.</title>
        <authorList>
            <person name="Alcaide M."/>
            <person name="Messina E."/>
            <person name="Richter M."/>
            <person name="Bargiela R."/>
            <person name="Peplies J."/>
            <person name="Huws S.A."/>
            <person name="Newbold C.J."/>
            <person name="Golyshin P.N."/>
            <person name="Simon M.A."/>
            <person name="Lopez G."/>
            <person name="Yakimov M.M."/>
            <person name="Ferrer M."/>
        </authorList>
    </citation>
    <scope>NUCLEOTIDE SEQUENCE</scope>
</reference>
<dbReference type="Gene3D" id="3.90.950.20">
    <property type="entry name" value="CinA-like"/>
    <property type="match status" value="1"/>
</dbReference>
<organism evidence="2">
    <name type="scientific">gut metagenome</name>
    <dbReference type="NCBI Taxonomy" id="749906"/>
    <lineage>
        <taxon>unclassified sequences</taxon>
        <taxon>metagenomes</taxon>
        <taxon>organismal metagenomes</taxon>
    </lineage>
</organism>